<evidence type="ECO:0000256" key="9">
    <source>
        <dbReference type="SAM" id="Phobius"/>
    </source>
</evidence>
<evidence type="ECO:0000256" key="4">
    <source>
        <dbReference type="ARBA" id="ARBA00022679"/>
    </source>
</evidence>
<sequence length="409" mass="46242">MGKTKAIIFIAMSSYPQSRSFLLHLLMILEWVLLGIVAISQIIVVFFTTLPNLLIVNIFGLGLFALLGRMKPQQYLSKLIYTLIEFVLIFCLIFFGNLVLPTILFVILVIRNGMLWEKPYRGLVTGFAFVGCIIGLSYNLFSQFRPFNIPSDQIGVVWISVFFSIGLIILFLHLLVDAALKERQRQEELSATNARLREYALRIEDLATVQERNRIARDIHDSLGHSLTVFGIHLEGALRLMRSHPDKAEELLREIKQLNTRTLQEVRQSITVLRSDPLQKKSLSEAITDLMTEFYKSTGVLPTFDNQLKSLLSHEVDVVIYRIVQESLTNIRKYAVATEVKISLIQSTTDLKITIVDNGKGFDLTQNTTGFGLQGMRERTLALKGKLEIITAPNQGCRVMAKIPLSGIN</sequence>
<dbReference type="GO" id="GO:0046983">
    <property type="term" value="F:protein dimerization activity"/>
    <property type="evidence" value="ECO:0007669"/>
    <property type="project" value="InterPro"/>
</dbReference>
<dbReference type="InterPro" id="IPR003594">
    <property type="entry name" value="HATPase_dom"/>
</dbReference>
<keyword evidence="4" id="KW-0808">Transferase</keyword>
<dbReference type="Pfam" id="PF02518">
    <property type="entry name" value="HATPase_c"/>
    <property type="match status" value="1"/>
</dbReference>
<dbReference type="Gene3D" id="3.30.565.10">
    <property type="entry name" value="Histidine kinase-like ATPase, C-terminal domain"/>
    <property type="match status" value="1"/>
</dbReference>
<dbReference type="InterPro" id="IPR011712">
    <property type="entry name" value="Sig_transdc_His_kin_sub3_dim/P"/>
</dbReference>
<evidence type="ECO:0000256" key="3">
    <source>
        <dbReference type="ARBA" id="ARBA00022553"/>
    </source>
</evidence>
<dbReference type="GO" id="GO:0005524">
    <property type="term" value="F:ATP binding"/>
    <property type="evidence" value="ECO:0007669"/>
    <property type="project" value="UniProtKB-KW"/>
</dbReference>
<comment type="catalytic activity">
    <reaction evidence="1">
        <text>ATP + protein L-histidine = ADP + protein N-phospho-L-histidine.</text>
        <dbReference type="EC" id="2.7.13.3"/>
    </reaction>
</comment>
<reference evidence="11" key="1">
    <citation type="submission" date="2023-11" db="EMBL/GenBank/DDBJ databases">
        <title>Genome sequence of Cyanobacterium aponinum BCRC AL20115.</title>
        <authorList>
            <person name="Chang H.-Y."/>
            <person name="Lin K.-M."/>
            <person name="Hsueh H.-T."/>
            <person name="Chu H.-A."/>
            <person name="Kuo C.-H."/>
        </authorList>
    </citation>
    <scope>NUCLEOTIDE SEQUENCE</scope>
    <source>
        <strain evidence="11">AL20115</strain>
    </source>
</reference>
<dbReference type="GO" id="GO:0016020">
    <property type="term" value="C:membrane"/>
    <property type="evidence" value="ECO:0007669"/>
    <property type="project" value="InterPro"/>
</dbReference>
<dbReference type="GO" id="GO:0000155">
    <property type="term" value="F:phosphorelay sensor kinase activity"/>
    <property type="evidence" value="ECO:0007669"/>
    <property type="project" value="InterPro"/>
</dbReference>
<dbReference type="PANTHER" id="PTHR24421:SF10">
    <property type="entry name" value="NITRATE_NITRITE SENSOR PROTEIN NARQ"/>
    <property type="match status" value="1"/>
</dbReference>
<dbReference type="InterPro" id="IPR036890">
    <property type="entry name" value="HATPase_C_sf"/>
</dbReference>
<accession>A0AAF0Z8W0</accession>
<dbReference type="SUPFAM" id="SSF55874">
    <property type="entry name" value="ATPase domain of HSP90 chaperone/DNA topoisomerase II/histidine kinase"/>
    <property type="match status" value="1"/>
</dbReference>
<keyword evidence="9" id="KW-1133">Transmembrane helix</keyword>
<evidence type="ECO:0000313" key="11">
    <source>
        <dbReference type="EMBL" id="WPF87543.1"/>
    </source>
</evidence>
<gene>
    <name evidence="11" type="ORF">SAY89_12080</name>
</gene>
<evidence type="ECO:0000256" key="7">
    <source>
        <dbReference type="ARBA" id="ARBA00022840"/>
    </source>
</evidence>
<dbReference type="CDD" id="cd16917">
    <property type="entry name" value="HATPase_UhpB-NarQ-NarX-like"/>
    <property type="match status" value="1"/>
</dbReference>
<evidence type="ECO:0000256" key="2">
    <source>
        <dbReference type="ARBA" id="ARBA00012438"/>
    </source>
</evidence>
<keyword evidence="5" id="KW-0547">Nucleotide-binding</keyword>
<feature type="transmembrane region" description="Helical" evidence="9">
    <location>
        <begin position="153"/>
        <end position="176"/>
    </location>
</feature>
<dbReference type="InterPro" id="IPR005467">
    <property type="entry name" value="His_kinase_dom"/>
</dbReference>
<dbReference type="PROSITE" id="PS50109">
    <property type="entry name" value="HIS_KIN"/>
    <property type="match status" value="1"/>
</dbReference>
<name>A0AAF0Z8W0_9CHRO</name>
<dbReference type="EC" id="2.7.13.3" evidence="2"/>
<proteinExistence type="predicted"/>
<keyword evidence="3" id="KW-0597">Phosphoprotein</keyword>
<feature type="transmembrane region" description="Helical" evidence="9">
    <location>
        <begin position="21"/>
        <end position="44"/>
    </location>
</feature>
<organism evidence="11">
    <name type="scientific">Cyanobacterium aponinum AL20115</name>
    <dbReference type="NCBI Taxonomy" id="3090662"/>
    <lineage>
        <taxon>Bacteria</taxon>
        <taxon>Bacillati</taxon>
        <taxon>Cyanobacteriota</taxon>
        <taxon>Cyanophyceae</taxon>
        <taxon>Oscillatoriophycideae</taxon>
        <taxon>Chroococcales</taxon>
        <taxon>Geminocystaceae</taxon>
        <taxon>Cyanobacterium</taxon>
    </lineage>
</organism>
<keyword evidence="7" id="KW-0067">ATP-binding</keyword>
<protein>
    <recommendedName>
        <fullName evidence="2">histidine kinase</fullName>
        <ecNumber evidence="2">2.7.13.3</ecNumber>
    </recommendedName>
</protein>
<dbReference type="AlphaFoldDB" id="A0AAF0Z8W0"/>
<keyword evidence="8" id="KW-0902">Two-component regulatory system</keyword>
<dbReference type="SMART" id="SM00387">
    <property type="entry name" value="HATPase_c"/>
    <property type="match status" value="1"/>
</dbReference>
<dbReference type="PANTHER" id="PTHR24421">
    <property type="entry name" value="NITRATE/NITRITE SENSOR PROTEIN NARX-RELATED"/>
    <property type="match status" value="1"/>
</dbReference>
<feature type="transmembrane region" description="Helical" evidence="9">
    <location>
        <begin position="50"/>
        <end position="67"/>
    </location>
</feature>
<dbReference type="InterPro" id="IPR050482">
    <property type="entry name" value="Sensor_HK_TwoCompSys"/>
</dbReference>
<dbReference type="EMBL" id="CP138348">
    <property type="protein sequence ID" value="WPF87543.1"/>
    <property type="molecule type" value="Genomic_DNA"/>
</dbReference>
<keyword evidence="9" id="KW-0812">Transmembrane</keyword>
<feature type="domain" description="Histidine kinase" evidence="10">
    <location>
        <begin position="222"/>
        <end position="407"/>
    </location>
</feature>
<evidence type="ECO:0000256" key="8">
    <source>
        <dbReference type="ARBA" id="ARBA00023012"/>
    </source>
</evidence>
<dbReference type="Gene3D" id="1.20.5.1930">
    <property type="match status" value="1"/>
</dbReference>
<keyword evidence="9" id="KW-0472">Membrane</keyword>
<dbReference type="Pfam" id="PF07730">
    <property type="entry name" value="HisKA_3"/>
    <property type="match status" value="1"/>
</dbReference>
<feature type="transmembrane region" description="Helical" evidence="9">
    <location>
        <begin position="122"/>
        <end position="141"/>
    </location>
</feature>
<evidence type="ECO:0000256" key="6">
    <source>
        <dbReference type="ARBA" id="ARBA00022777"/>
    </source>
</evidence>
<evidence type="ECO:0000256" key="5">
    <source>
        <dbReference type="ARBA" id="ARBA00022741"/>
    </source>
</evidence>
<keyword evidence="6 11" id="KW-0418">Kinase</keyword>
<feature type="transmembrane region" description="Helical" evidence="9">
    <location>
        <begin position="79"/>
        <end position="110"/>
    </location>
</feature>
<evidence type="ECO:0000259" key="10">
    <source>
        <dbReference type="PROSITE" id="PS50109"/>
    </source>
</evidence>
<dbReference type="RefSeq" id="WP_320001080.1">
    <property type="nucleotide sequence ID" value="NZ_CP138348.1"/>
</dbReference>
<evidence type="ECO:0000256" key="1">
    <source>
        <dbReference type="ARBA" id="ARBA00000085"/>
    </source>
</evidence>